<feature type="active site" description="Proton donor/acceptor" evidence="6">
    <location>
        <position position="380"/>
    </location>
</feature>
<evidence type="ECO:0000259" key="7">
    <source>
        <dbReference type="PROSITE" id="PS52029"/>
    </source>
</evidence>
<feature type="active site" description="Nucleophile" evidence="6">
    <location>
        <position position="404"/>
    </location>
</feature>
<keyword evidence="9" id="KW-1185">Reference proteome</keyword>
<dbReference type="AlphaFoldDB" id="A0A7K1J346"/>
<evidence type="ECO:0000256" key="6">
    <source>
        <dbReference type="PROSITE-ProRule" id="PRU01373"/>
    </source>
</evidence>
<proteinExistence type="predicted"/>
<dbReference type="PROSITE" id="PS52029">
    <property type="entry name" value="LD_TPASE"/>
    <property type="match status" value="1"/>
</dbReference>
<dbReference type="InterPro" id="IPR005490">
    <property type="entry name" value="LD_TPept_cat_dom"/>
</dbReference>
<keyword evidence="5 6" id="KW-0961">Cell wall biogenesis/degradation</keyword>
<dbReference type="UniPathway" id="UPA00219"/>
<name>A0A7K1J346_9BIFI</name>
<keyword evidence="2" id="KW-0808">Transferase</keyword>
<dbReference type="PANTHER" id="PTHR30582">
    <property type="entry name" value="L,D-TRANSPEPTIDASE"/>
    <property type="match status" value="1"/>
</dbReference>
<keyword evidence="4 6" id="KW-0573">Peptidoglycan synthesis</keyword>
<sequence>MKVSYNGKTDSVTLADLGIKVDANAIAQEAVNAKRQDNVFARYAFWNKQDVTPNIDVKTASSSTLDQKLSTNSQQPTDAKLQMSQDGTTIEVVEAQEGNGADPTAVASEAVKAVESLGSYQPKEVAVQIKNIDPAITTDDANAAKTTLDKLMQQNPGVYIGSERFAAFTPAMILSAAHIDTDTKSSLPEGQSRNGNVVFDAAALQKIYDEQIKPNLKSTKEDREVIVNNSDKEIKVIKEGHDGVTLDNGADSNIGTQAIAAFSANKGNVEVSGKLDPMKVKKTKRHVVVDLSDHKVYAYENDKLIKSMSMSAGQGNDFTTGKCQASGDLCTPEGDFEVWLKYDSQDMSGTLTLSNGQKEKWDVKDVGFVNYFSKTGCAIHRIATGTSFSDAQIAAMAKNTSHGCVGIGWDVAEWFYNWCVMGTSVHVQE</sequence>
<dbReference type="SUPFAM" id="SSF141523">
    <property type="entry name" value="L,D-transpeptidase catalytic domain-like"/>
    <property type="match status" value="1"/>
</dbReference>
<evidence type="ECO:0000256" key="2">
    <source>
        <dbReference type="ARBA" id="ARBA00022679"/>
    </source>
</evidence>
<accession>A0A7K1J346</accession>
<dbReference type="InterPro" id="IPR050979">
    <property type="entry name" value="LD-transpeptidase"/>
</dbReference>
<comment type="pathway">
    <text evidence="1 6">Cell wall biogenesis; peptidoglycan biosynthesis.</text>
</comment>
<dbReference type="Pfam" id="PF03734">
    <property type="entry name" value="YkuD"/>
    <property type="match status" value="1"/>
</dbReference>
<protein>
    <submittedName>
        <fullName evidence="8">ErfK/YbiS/YcfS/YnhG</fullName>
    </submittedName>
</protein>
<evidence type="ECO:0000256" key="1">
    <source>
        <dbReference type="ARBA" id="ARBA00004752"/>
    </source>
</evidence>
<gene>
    <name evidence="8" type="ORF">GSD1FS_0376</name>
</gene>
<keyword evidence="3 6" id="KW-0133">Cell shape</keyword>
<dbReference type="PANTHER" id="PTHR30582:SF2">
    <property type="entry name" value="L,D-TRANSPEPTIDASE YCIB-RELATED"/>
    <property type="match status" value="1"/>
</dbReference>
<dbReference type="Pfam" id="PF12229">
    <property type="entry name" value="PG_binding_4"/>
    <property type="match status" value="1"/>
</dbReference>
<dbReference type="InterPro" id="IPR038063">
    <property type="entry name" value="Transpep_catalytic_dom"/>
</dbReference>
<dbReference type="GO" id="GO:0071972">
    <property type="term" value="F:peptidoglycan L,D-transpeptidase activity"/>
    <property type="evidence" value="ECO:0007669"/>
    <property type="project" value="TreeGrafter"/>
</dbReference>
<dbReference type="GO" id="GO:0008360">
    <property type="term" value="P:regulation of cell shape"/>
    <property type="evidence" value="ECO:0007669"/>
    <property type="project" value="UniProtKB-UniRule"/>
</dbReference>
<dbReference type="Proteomes" id="UP000487882">
    <property type="component" value="Unassembled WGS sequence"/>
</dbReference>
<reference evidence="8 9" key="1">
    <citation type="submission" date="2019-09" db="EMBL/GenBank/DDBJ databases">
        <title>Bifidobacterium canis sp. nov., isolated from the digestive tract of German Shepherd dog puppy.</title>
        <authorList>
            <person name="Bunesova V."/>
        </authorList>
    </citation>
    <scope>NUCLEOTIDE SEQUENCE [LARGE SCALE GENOMIC DNA]</scope>
    <source>
        <strain evidence="8 9">GSD1FS</strain>
    </source>
</reference>
<comment type="caution">
    <text evidence="8">The sequence shown here is derived from an EMBL/GenBank/DDBJ whole genome shotgun (WGS) entry which is preliminary data.</text>
</comment>
<feature type="domain" description="L,D-TPase catalytic" evidence="7">
    <location>
        <begin position="285"/>
        <end position="428"/>
    </location>
</feature>
<dbReference type="GO" id="GO:0071555">
    <property type="term" value="P:cell wall organization"/>
    <property type="evidence" value="ECO:0007669"/>
    <property type="project" value="UniProtKB-UniRule"/>
</dbReference>
<evidence type="ECO:0000313" key="9">
    <source>
        <dbReference type="Proteomes" id="UP000487882"/>
    </source>
</evidence>
<evidence type="ECO:0000256" key="5">
    <source>
        <dbReference type="ARBA" id="ARBA00023316"/>
    </source>
</evidence>
<dbReference type="GO" id="GO:0018104">
    <property type="term" value="P:peptidoglycan-protein cross-linking"/>
    <property type="evidence" value="ECO:0007669"/>
    <property type="project" value="TreeGrafter"/>
</dbReference>
<dbReference type="GO" id="GO:0005576">
    <property type="term" value="C:extracellular region"/>
    <property type="evidence" value="ECO:0007669"/>
    <property type="project" value="TreeGrafter"/>
</dbReference>
<evidence type="ECO:0000256" key="3">
    <source>
        <dbReference type="ARBA" id="ARBA00022960"/>
    </source>
</evidence>
<organism evidence="8 9">
    <name type="scientific">Bifidobacterium canis</name>
    <dbReference type="NCBI Taxonomy" id="2610880"/>
    <lineage>
        <taxon>Bacteria</taxon>
        <taxon>Bacillati</taxon>
        <taxon>Actinomycetota</taxon>
        <taxon>Actinomycetes</taxon>
        <taxon>Bifidobacteriales</taxon>
        <taxon>Bifidobacteriaceae</taxon>
        <taxon>Bifidobacterium</taxon>
    </lineage>
</organism>
<evidence type="ECO:0000313" key="8">
    <source>
        <dbReference type="EMBL" id="MUH59064.1"/>
    </source>
</evidence>
<evidence type="ECO:0000256" key="4">
    <source>
        <dbReference type="ARBA" id="ARBA00022984"/>
    </source>
</evidence>
<dbReference type="EMBL" id="WNLP01000001">
    <property type="protein sequence ID" value="MUH59064.1"/>
    <property type="molecule type" value="Genomic_DNA"/>
</dbReference>
<dbReference type="InterPro" id="IPR022029">
    <property type="entry name" value="YoaR-like_PG-bd"/>
</dbReference>
<dbReference type="CDD" id="cd16913">
    <property type="entry name" value="YkuD_like"/>
    <property type="match status" value="1"/>
</dbReference>
<dbReference type="GO" id="GO:0016740">
    <property type="term" value="F:transferase activity"/>
    <property type="evidence" value="ECO:0007669"/>
    <property type="project" value="UniProtKB-KW"/>
</dbReference>
<dbReference type="Gene3D" id="2.40.440.10">
    <property type="entry name" value="L,D-transpeptidase catalytic domain-like"/>
    <property type="match status" value="1"/>
</dbReference>